<dbReference type="PANTHER" id="PTHR43280">
    <property type="entry name" value="ARAC-FAMILY TRANSCRIPTIONAL REGULATOR"/>
    <property type="match status" value="1"/>
</dbReference>
<dbReference type="InterPro" id="IPR020449">
    <property type="entry name" value="Tscrpt_reg_AraC-type_HTH"/>
</dbReference>
<accession>A0A316G1H2</accession>
<dbReference type="PRINTS" id="PR00032">
    <property type="entry name" value="HTHARAC"/>
</dbReference>
<evidence type="ECO:0000256" key="2">
    <source>
        <dbReference type="ARBA" id="ARBA00023125"/>
    </source>
</evidence>
<keyword evidence="2 6" id="KW-0238">DNA-binding</keyword>
<dbReference type="Pfam" id="PF12833">
    <property type="entry name" value="HTH_18"/>
    <property type="match status" value="1"/>
</dbReference>
<name>A0A316G1H2_9RHOB</name>
<protein>
    <submittedName>
        <fullName evidence="6">AraC-like DNA-binding protein</fullName>
    </submittedName>
</protein>
<evidence type="ECO:0000256" key="4">
    <source>
        <dbReference type="SAM" id="MobiDB-lite"/>
    </source>
</evidence>
<feature type="domain" description="HTH araC/xylS-type" evidence="5">
    <location>
        <begin position="196"/>
        <end position="294"/>
    </location>
</feature>
<proteinExistence type="predicted"/>
<dbReference type="GO" id="GO:0003700">
    <property type="term" value="F:DNA-binding transcription factor activity"/>
    <property type="evidence" value="ECO:0007669"/>
    <property type="project" value="InterPro"/>
</dbReference>
<dbReference type="PROSITE" id="PS01124">
    <property type="entry name" value="HTH_ARAC_FAMILY_2"/>
    <property type="match status" value="1"/>
</dbReference>
<dbReference type="OrthoDB" id="9814125at2"/>
<dbReference type="AlphaFoldDB" id="A0A316G1H2"/>
<dbReference type="SMART" id="SM00342">
    <property type="entry name" value="HTH_ARAC"/>
    <property type="match status" value="1"/>
</dbReference>
<dbReference type="Gene3D" id="1.10.10.60">
    <property type="entry name" value="Homeodomain-like"/>
    <property type="match status" value="1"/>
</dbReference>
<dbReference type="GO" id="GO:0043565">
    <property type="term" value="F:sequence-specific DNA binding"/>
    <property type="evidence" value="ECO:0007669"/>
    <property type="project" value="InterPro"/>
</dbReference>
<evidence type="ECO:0000313" key="7">
    <source>
        <dbReference type="Proteomes" id="UP000245390"/>
    </source>
</evidence>
<keyword evidence="3" id="KW-0804">Transcription</keyword>
<dbReference type="RefSeq" id="WP_109760564.1">
    <property type="nucleotide sequence ID" value="NZ_CP034588.1"/>
</dbReference>
<dbReference type="SUPFAM" id="SSF46689">
    <property type="entry name" value="Homeodomain-like"/>
    <property type="match status" value="1"/>
</dbReference>
<dbReference type="KEGG" id="salo:EF888_01075"/>
<evidence type="ECO:0000259" key="5">
    <source>
        <dbReference type="PROSITE" id="PS01124"/>
    </source>
</evidence>
<gene>
    <name evidence="6" type="ORF">C8D95_11063</name>
</gene>
<organism evidence="6 7">
    <name type="scientific">Silicimonas algicola</name>
    <dbReference type="NCBI Taxonomy" id="1826607"/>
    <lineage>
        <taxon>Bacteria</taxon>
        <taxon>Pseudomonadati</taxon>
        <taxon>Pseudomonadota</taxon>
        <taxon>Alphaproteobacteria</taxon>
        <taxon>Rhodobacterales</taxon>
        <taxon>Paracoccaceae</taxon>
    </lineage>
</organism>
<dbReference type="Proteomes" id="UP000245390">
    <property type="component" value="Unassembled WGS sequence"/>
</dbReference>
<dbReference type="InterPro" id="IPR009057">
    <property type="entry name" value="Homeodomain-like_sf"/>
</dbReference>
<feature type="region of interest" description="Disordered" evidence="4">
    <location>
        <begin position="1"/>
        <end position="31"/>
    </location>
</feature>
<reference evidence="6 7" key="1">
    <citation type="submission" date="2018-05" db="EMBL/GenBank/DDBJ databases">
        <title>Genomic Encyclopedia of Type Strains, Phase IV (KMG-IV): sequencing the most valuable type-strain genomes for metagenomic binning, comparative biology and taxonomic classification.</title>
        <authorList>
            <person name="Goeker M."/>
        </authorList>
    </citation>
    <scope>NUCLEOTIDE SEQUENCE [LARGE SCALE GENOMIC DNA]</scope>
    <source>
        <strain evidence="6 7">DSM 103371</strain>
    </source>
</reference>
<sequence length="295" mass="32914">MSLHRLTLLPQPGGTEAQISRVPTPAPQPDRLPVEVVSVTRLAQGGRWRTEAMRSYDRPVLVWFTRGQGRLTISGRSSGYSPHNLVFLPPRTMHGFTTSGPVLGFVVFLPDGEEYDWPMEPLHLRLNEVQLQRELTGMIDAMQREADGKGLHSARALSCHAGLLSVWLARVADQYADAPNPSQATRLDTAAHRLAEAFTSLVERDFNRPDGVQHYAALLGVTPTHLSRVCRKIAGRPALDILTDRRHFEARRLLRDTDIRVAQVARHCGFASAAYFTRAFRSRTGQSPSEFRHGV</sequence>
<dbReference type="InterPro" id="IPR018060">
    <property type="entry name" value="HTH_AraC"/>
</dbReference>
<dbReference type="EMBL" id="QGGV01000010">
    <property type="protein sequence ID" value="PWK54771.1"/>
    <property type="molecule type" value="Genomic_DNA"/>
</dbReference>
<evidence type="ECO:0000256" key="1">
    <source>
        <dbReference type="ARBA" id="ARBA00023015"/>
    </source>
</evidence>
<keyword evidence="1" id="KW-0805">Transcription regulation</keyword>
<evidence type="ECO:0000313" key="6">
    <source>
        <dbReference type="EMBL" id="PWK54771.1"/>
    </source>
</evidence>
<dbReference type="SUPFAM" id="SSF51215">
    <property type="entry name" value="Regulatory protein AraC"/>
    <property type="match status" value="1"/>
</dbReference>
<dbReference type="InterPro" id="IPR037923">
    <property type="entry name" value="HTH-like"/>
</dbReference>
<evidence type="ECO:0000256" key="3">
    <source>
        <dbReference type="ARBA" id="ARBA00023163"/>
    </source>
</evidence>
<dbReference type="PANTHER" id="PTHR43280:SF32">
    <property type="entry name" value="TRANSCRIPTIONAL REGULATORY PROTEIN"/>
    <property type="match status" value="1"/>
</dbReference>
<comment type="caution">
    <text evidence="6">The sequence shown here is derived from an EMBL/GenBank/DDBJ whole genome shotgun (WGS) entry which is preliminary data.</text>
</comment>
<keyword evidence="7" id="KW-1185">Reference proteome</keyword>